<dbReference type="GO" id="GO:0016020">
    <property type="term" value="C:membrane"/>
    <property type="evidence" value="ECO:0007669"/>
    <property type="project" value="UniProtKB-SubCell"/>
</dbReference>
<sequence>MEWSFLVYFSTIFLPILIFISYTRKPYQKNLPPGPPGWPLFGHTFKLGTTAHKTIAGFKQKYGPIVWLKLGSVNTMVIQSADVAAEFFKNHDLSFIDRTLVDTMKALNFHKGSMALAPYGIYWRLMRRICTVELFVNKRINETVVVRQKCVDNMLLWIEKKANTEEGRRNGITVALYVFCASFNTMGNLMLSRDLVDPESKEASEFFNAMMGVTKWGGYPNISDLFPWLRWLDLQGLRKKMDRDMGKALDIVSTYVQERIEDRKAGRESSKDFLDVLLDFEGSKNEPAKLSEWEIKIFILEIFLGGSETTSSSVEWALTELLRNPEIMDKAEGFVQVFH</sequence>
<gene>
    <name evidence="9" type="ORF">FPE_LOCUS26288</name>
</gene>
<dbReference type="GO" id="GO:0020037">
    <property type="term" value="F:heme binding"/>
    <property type="evidence" value="ECO:0007669"/>
    <property type="project" value="InterPro"/>
</dbReference>
<dbReference type="PANTHER" id="PTHR47950">
    <property type="entry name" value="CYTOCHROME P450, FAMILY 76, SUBFAMILY C, POLYPEPTIDE 5-RELATED"/>
    <property type="match status" value="1"/>
</dbReference>
<dbReference type="Pfam" id="PF00067">
    <property type="entry name" value="p450"/>
    <property type="match status" value="1"/>
</dbReference>
<evidence type="ECO:0000256" key="8">
    <source>
        <dbReference type="SAM" id="Phobius"/>
    </source>
</evidence>
<accession>A0AAD2E7A8</accession>
<dbReference type="AlphaFoldDB" id="A0AAD2E7A8"/>
<dbReference type="SUPFAM" id="SSF48264">
    <property type="entry name" value="Cytochrome P450"/>
    <property type="match status" value="1"/>
</dbReference>
<evidence type="ECO:0008006" key="11">
    <source>
        <dbReference type="Google" id="ProtNLM"/>
    </source>
</evidence>
<keyword evidence="8" id="KW-1133">Transmembrane helix</keyword>
<dbReference type="PRINTS" id="PR00463">
    <property type="entry name" value="EP450I"/>
</dbReference>
<evidence type="ECO:0000256" key="5">
    <source>
        <dbReference type="ARBA" id="ARBA00023002"/>
    </source>
</evidence>
<evidence type="ECO:0000256" key="1">
    <source>
        <dbReference type="ARBA" id="ARBA00004167"/>
    </source>
</evidence>
<dbReference type="GO" id="GO:0004497">
    <property type="term" value="F:monooxygenase activity"/>
    <property type="evidence" value="ECO:0007669"/>
    <property type="project" value="UniProtKB-KW"/>
</dbReference>
<evidence type="ECO:0000256" key="6">
    <source>
        <dbReference type="ARBA" id="ARBA00023004"/>
    </source>
</evidence>
<comment type="similarity">
    <text evidence="2">Belongs to the cytochrome P450 family.</text>
</comment>
<dbReference type="InterPro" id="IPR036396">
    <property type="entry name" value="Cyt_P450_sf"/>
</dbReference>
<keyword evidence="7" id="KW-0503">Monooxygenase</keyword>
<dbReference type="EMBL" id="OU503051">
    <property type="protein sequence ID" value="CAI9778858.1"/>
    <property type="molecule type" value="Genomic_DNA"/>
</dbReference>
<dbReference type="GO" id="GO:0016705">
    <property type="term" value="F:oxidoreductase activity, acting on paired donors, with incorporation or reduction of molecular oxygen"/>
    <property type="evidence" value="ECO:0007669"/>
    <property type="project" value="InterPro"/>
</dbReference>
<evidence type="ECO:0000313" key="9">
    <source>
        <dbReference type="EMBL" id="CAI9778858.1"/>
    </source>
</evidence>
<evidence type="ECO:0000256" key="2">
    <source>
        <dbReference type="ARBA" id="ARBA00010617"/>
    </source>
</evidence>
<feature type="transmembrane region" description="Helical" evidence="8">
    <location>
        <begin position="6"/>
        <end position="23"/>
    </location>
</feature>
<reference evidence="9" key="1">
    <citation type="submission" date="2023-05" db="EMBL/GenBank/DDBJ databases">
        <authorList>
            <person name="Huff M."/>
        </authorList>
    </citation>
    <scope>NUCLEOTIDE SEQUENCE</scope>
</reference>
<dbReference type="Proteomes" id="UP000834106">
    <property type="component" value="Chromosome 16"/>
</dbReference>
<keyword evidence="10" id="KW-1185">Reference proteome</keyword>
<evidence type="ECO:0000256" key="4">
    <source>
        <dbReference type="ARBA" id="ARBA00022723"/>
    </source>
</evidence>
<dbReference type="Gene3D" id="1.10.630.10">
    <property type="entry name" value="Cytochrome P450"/>
    <property type="match status" value="1"/>
</dbReference>
<protein>
    <recommendedName>
        <fullName evidence="11">Cytochrome P450</fullName>
    </recommendedName>
</protein>
<organism evidence="9 10">
    <name type="scientific">Fraxinus pennsylvanica</name>
    <dbReference type="NCBI Taxonomy" id="56036"/>
    <lineage>
        <taxon>Eukaryota</taxon>
        <taxon>Viridiplantae</taxon>
        <taxon>Streptophyta</taxon>
        <taxon>Embryophyta</taxon>
        <taxon>Tracheophyta</taxon>
        <taxon>Spermatophyta</taxon>
        <taxon>Magnoliopsida</taxon>
        <taxon>eudicotyledons</taxon>
        <taxon>Gunneridae</taxon>
        <taxon>Pentapetalae</taxon>
        <taxon>asterids</taxon>
        <taxon>lamiids</taxon>
        <taxon>Lamiales</taxon>
        <taxon>Oleaceae</taxon>
        <taxon>Oleeae</taxon>
        <taxon>Fraxinus</taxon>
    </lineage>
</organism>
<evidence type="ECO:0000313" key="10">
    <source>
        <dbReference type="Proteomes" id="UP000834106"/>
    </source>
</evidence>
<evidence type="ECO:0000256" key="7">
    <source>
        <dbReference type="ARBA" id="ARBA00023033"/>
    </source>
</evidence>
<dbReference type="GO" id="GO:0005506">
    <property type="term" value="F:iron ion binding"/>
    <property type="evidence" value="ECO:0007669"/>
    <property type="project" value="InterPro"/>
</dbReference>
<name>A0AAD2E7A8_9LAMI</name>
<keyword evidence="8" id="KW-0812">Transmembrane</keyword>
<dbReference type="InterPro" id="IPR001128">
    <property type="entry name" value="Cyt_P450"/>
</dbReference>
<keyword evidence="5" id="KW-0560">Oxidoreductase</keyword>
<dbReference type="InterPro" id="IPR002401">
    <property type="entry name" value="Cyt_P450_E_grp-I"/>
</dbReference>
<keyword evidence="8" id="KW-0472">Membrane</keyword>
<keyword evidence="4" id="KW-0479">Metal-binding</keyword>
<evidence type="ECO:0000256" key="3">
    <source>
        <dbReference type="ARBA" id="ARBA00022617"/>
    </source>
</evidence>
<keyword evidence="6" id="KW-0408">Iron</keyword>
<keyword evidence="3" id="KW-0349">Heme</keyword>
<comment type="subcellular location">
    <subcellularLocation>
        <location evidence="1">Membrane</location>
        <topology evidence="1">Single-pass membrane protein</topology>
    </subcellularLocation>
</comment>
<dbReference type="PANTHER" id="PTHR47950:SF14">
    <property type="entry name" value="CYTOCHROME P450 76A2-LIKE ISOFORM X1"/>
    <property type="match status" value="1"/>
</dbReference>
<proteinExistence type="inferred from homology"/>